<gene>
    <name evidence="1" type="ORF">BROSI_A2470</name>
</gene>
<reference evidence="2" key="1">
    <citation type="journal article" date="2015" name="Genome Announc.">
        <title>Draft Genome Sequence of an Anaerobic Ammonium-Oxidizing Bacterium, "Candidatus Brocadia sinica".</title>
        <authorList>
            <person name="Oshiki M."/>
            <person name="Shinyako-Hata K."/>
            <person name="Satoh H."/>
            <person name="Okabe S."/>
        </authorList>
    </citation>
    <scope>NUCLEOTIDE SEQUENCE [LARGE SCALE GENOMIC DNA]</scope>
    <source>
        <strain evidence="2">JPN1</strain>
    </source>
</reference>
<comment type="caution">
    <text evidence="1">The sequence shown here is derived from an EMBL/GenBank/DDBJ whole genome shotgun (WGS) entry which is preliminary data.</text>
</comment>
<dbReference type="RefSeq" id="WP_052563998.1">
    <property type="nucleotide sequence ID" value="NZ_BAFN01000001.1"/>
</dbReference>
<evidence type="ECO:0000313" key="2">
    <source>
        <dbReference type="Proteomes" id="UP000032309"/>
    </source>
</evidence>
<evidence type="ECO:0000313" key="1">
    <source>
        <dbReference type="EMBL" id="GAN33935.1"/>
    </source>
</evidence>
<proteinExistence type="predicted"/>
<sequence>MEQEENKSSGDAWDILVNRHGIAYKDEYEPIFEQLEKTIEKSLLERIKHTKKRCVLLVGSDKDLIRKIACLIYCYSDTFGFHYVDCLNEKNIDDKLSQFKRGTVFLEDIDSKDLPLIKRIDTRITDFLNAGSGLSYTFNGVKKTTPQGQLIISASDADNLPQYFTSKFNIIPLEPAKKDLPASTQQDIQKITALFYDDAKSILFLDDEKCCELTKDEQALVDYLRQDSQHFSDIITHFQSRKEYSNTNWSRGNFDNLQSDLNKKTVKKLGVKLIQNLEKRSGKYGLFVKIKDKKFKK</sequence>
<organism evidence="1 2">
    <name type="scientific">Candidatus Brocadia sinica JPN1</name>
    <dbReference type="NCBI Taxonomy" id="1197129"/>
    <lineage>
        <taxon>Bacteria</taxon>
        <taxon>Pseudomonadati</taxon>
        <taxon>Planctomycetota</taxon>
        <taxon>Candidatus Brocadiia</taxon>
        <taxon>Candidatus Brocadiales</taxon>
        <taxon>Candidatus Brocadiaceae</taxon>
        <taxon>Candidatus Brocadia</taxon>
    </lineage>
</organism>
<dbReference type="EMBL" id="BAFN01000001">
    <property type="protein sequence ID" value="GAN33935.1"/>
    <property type="molecule type" value="Genomic_DNA"/>
</dbReference>
<dbReference type="Proteomes" id="UP000032309">
    <property type="component" value="Unassembled WGS sequence"/>
</dbReference>
<protein>
    <submittedName>
        <fullName evidence="1">Uncharacterized protein</fullName>
    </submittedName>
</protein>
<accession>A0ABQ0JYT5</accession>
<keyword evidence="2" id="KW-1185">Reference proteome</keyword>
<name>A0ABQ0JYT5_9BACT</name>